<reference evidence="2 3" key="1">
    <citation type="submission" date="2019-06" db="EMBL/GenBank/DDBJ databases">
        <title>Sequencing the genomes of 1000 actinobacteria strains.</title>
        <authorList>
            <person name="Klenk H.-P."/>
        </authorList>
    </citation>
    <scope>NUCLEOTIDE SEQUENCE [LARGE SCALE GENOMIC DNA]</scope>
    <source>
        <strain evidence="2 3">DSM 19560</strain>
    </source>
</reference>
<gene>
    <name evidence="2" type="ORF">BKA23_3315</name>
</gene>
<dbReference type="InterPro" id="IPR023213">
    <property type="entry name" value="CAT-like_dom_sf"/>
</dbReference>
<comment type="caution">
    <text evidence="2">The sequence shown here is derived from an EMBL/GenBank/DDBJ whole genome shotgun (WGS) entry which is preliminary data.</text>
</comment>
<dbReference type="Proteomes" id="UP000318297">
    <property type="component" value="Unassembled WGS sequence"/>
</dbReference>
<accession>A0A561DX45</accession>
<evidence type="ECO:0008006" key="4">
    <source>
        <dbReference type="Google" id="ProtNLM"/>
    </source>
</evidence>
<feature type="region of interest" description="Disordered" evidence="1">
    <location>
        <begin position="202"/>
        <end position="221"/>
    </location>
</feature>
<protein>
    <recommendedName>
        <fullName evidence="4">Diacylglycerol O-acyltransferase</fullName>
    </recommendedName>
</protein>
<evidence type="ECO:0000256" key="1">
    <source>
        <dbReference type="SAM" id="MobiDB-lite"/>
    </source>
</evidence>
<dbReference type="EMBL" id="VIVQ01000004">
    <property type="protein sequence ID" value="TWE07948.1"/>
    <property type="molecule type" value="Genomic_DNA"/>
</dbReference>
<proteinExistence type="predicted"/>
<name>A0A561DX45_9MICO</name>
<dbReference type="Gene3D" id="3.30.559.10">
    <property type="entry name" value="Chloramphenicol acetyltransferase-like domain"/>
    <property type="match status" value="1"/>
</dbReference>
<organism evidence="2 3">
    <name type="scientific">Rudaeicoccus suwonensis</name>
    <dbReference type="NCBI Taxonomy" id="657409"/>
    <lineage>
        <taxon>Bacteria</taxon>
        <taxon>Bacillati</taxon>
        <taxon>Actinomycetota</taxon>
        <taxon>Actinomycetes</taxon>
        <taxon>Micrococcales</taxon>
        <taxon>Dermacoccaceae</taxon>
        <taxon>Rudaeicoccus</taxon>
    </lineage>
</organism>
<sequence>MSPMPPDLNRLTAAEETFVLADRALGMPIDNQMLWRFDSPLDRARLETVARALGEGPLTRRLSRAKVPFARDRWMAAEPPRPLVSFGEPIDGSDILQWAQRCIDAPLDFESGCAWRISAAPLRDGGHVVSLVASHAVVDGSGFYAAVITAVTGAATGRLPDDSPTAARVSKWADARDAVLQIVSAVRGLVAAIRTVWRSRRSPDARSSGERMPQPEPAAQIAPTARAVAGAWVVAEFDEERWVNAAKTFGGSSNSLLIALSVGLLESVGRITAGTTIPVSMPVAERAPGDRRAIATIGATVAVPVAADRPTDLQPIRVAVRDALTRATDPERDHTDILRMLTPTIRLLPHALLRRIALSQPVSVCTCSNVGELPSEVSTLGGDVAARTTARMLVRGADVQQLRTARGGITAWLTTSDGAATLSVLSMDPDRLPDTDSLQQAVIDEAAKWSLQPRFW</sequence>
<dbReference type="SUPFAM" id="SSF52777">
    <property type="entry name" value="CoA-dependent acyltransferases"/>
    <property type="match status" value="1"/>
</dbReference>
<evidence type="ECO:0000313" key="3">
    <source>
        <dbReference type="Proteomes" id="UP000318297"/>
    </source>
</evidence>
<dbReference type="AlphaFoldDB" id="A0A561DX45"/>
<keyword evidence="3" id="KW-1185">Reference proteome</keyword>
<evidence type="ECO:0000313" key="2">
    <source>
        <dbReference type="EMBL" id="TWE07948.1"/>
    </source>
</evidence>